<dbReference type="InterPro" id="IPR006076">
    <property type="entry name" value="FAD-dep_OxRdtase"/>
</dbReference>
<keyword evidence="4" id="KW-0411">Iron-sulfur</keyword>
<dbReference type="Proteomes" id="UP001232750">
    <property type="component" value="Unassembled WGS sequence"/>
</dbReference>
<dbReference type="Gene3D" id="2.102.10.10">
    <property type="entry name" value="Rieske [2Fe-2S] iron-sulphur domain"/>
    <property type="match status" value="1"/>
</dbReference>
<keyword evidence="2" id="KW-0479">Metal-binding</keyword>
<evidence type="ECO:0000313" key="8">
    <source>
        <dbReference type="Proteomes" id="UP001232750"/>
    </source>
</evidence>
<protein>
    <submittedName>
        <fullName evidence="7">FAD-dependent oxidoreductase</fullName>
    </submittedName>
</protein>
<dbReference type="InterPro" id="IPR036188">
    <property type="entry name" value="FAD/NAD-bd_sf"/>
</dbReference>
<comment type="caution">
    <text evidence="7">The sequence shown here is derived from an EMBL/GenBank/DDBJ whole genome shotgun (WGS) entry which is preliminary data.</text>
</comment>
<keyword evidence="1" id="KW-0001">2Fe-2S</keyword>
<dbReference type="SUPFAM" id="SSF50022">
    <property type="entry name" value="ISP domain"/>
    <property type="match status" value="1"/>
</dbReference>
<dbReference type="PANTHER" id="PTHR13847:SF274">
    <property type="entry name" value="RIESKE 2FE-2S IRON-SULFUR PROTEIN YHFW-RELATED"/>
    <property type="match status" value="1"/>
</dbReference>
<name>A0ABT7DMQ6_9ACTN</name>
<dbReference type="SUPFAM" id="SSF51905">
    <property type="entry name" value="FAD/NAD(P)-binding domain"/>
    <property type="match status" value="1"/>
</dbReference>
<proteinExistence type="predicted"/>
<dbReference type="InterPro" id="IPR005805">
    <property type="entry name" value="Rieske_Fe-S_prot_C"/>
</dbReference>
<reference evidence="7 8" key="1">
    <citation type="submission" date="2023-05" db="EMBL/GenBank/DDBJ databases">
        <title>Gordonibacter KGMB12511T sp. nov., isolated from faeces of healthy Korean.</title>
        <authorList>
            <person name="Kim H.S."/>
            <person name="Kim J.-S."/>
            <person name="Suh M.K."/>
            <person name="Eom M.K."/>
            <person name="Do H.E."/>
            <person name="Lee J.-S."/>
        </authorList>
    </citation>
    <scope>NUCLEOTIDE SEQUENCE [LARGE SCALE GENOMIC DNA]</scope>
    <source>
        <strain evidence="7 8">KGMB12511</strain>
    </source>
</reference>
<evidence type="ECO:0000256" key="2">
    <source>
        <dbReference type="ARBA" id="ARBA00022723"/>
    </source>
</evidence>
<keyword evidence="5" id="KW-1015">Disulfide bond</keyword>
<dbReference type="InterPro" id="IPR036922">
    <property type="entry name" value="Rieske_2Fe-2S_sf"/>
</dbReference>
<sequence>MTSVWTAYSERTGEPSKVLDRALTTDVLVIGGGMAGVLTAFLLTQAGRDCVLLEGRRVGSGTTQGTTAKVTAQHGLIYDRLLKERGEDVARRYFVANQNAVEGFRCLSQAVPCDFEERTAYLYAEGSTKPLEQELAAYEQLGIPHKVLNKAPLPLKNNGALGMQQQAQFNPLKLLYGLLPFINVYEDTFVSDVKGDTAHTPQGSVTARHIVFATRYPLVNIPGLYFMKLHQERSYSLALEGALQPDGMFIGVDDGFSFRTYGEYLLVGGGGHRTGEGPGPKQGYRKIRGFTRRAYPQAVERYAWAAQDCMSLDHVPYVGIHRREDPNWYVATGFSKWGMTGSLVAAELLADLIVEGGSDAADVFSPQRSMLHASLASNLGTSTVNLVKPGKRCSHMGCTLAHNNLEDTWDCPCHGSRFSSEGAVVEGPATKGIDVGK</sequence>
<dbReference type="EMBL" id="JASJEU010000014">
    <property type="protein sequence ID" value="MDJ1650811.1"/>
    <property type="molecule type" value="Genomic_DNA"/>
</dbReference>
<keyword evidence="3" id="KW-0408">Iron</keyword>
<evidence type="ECO:0000256" key="5">
    <source>
        <dbReference type="ARBA" id="ARBA00023157"/>
    </source>
</evidence>
<dbReference type="InterPro" id="IPR017941">
    <property type="entry name" value="Rieske_2Fe-2S"/>
</dbReference>
<dbReference type="RefSeq" id="WP_283832152.1">
    <property type="nucleotide sequence ID" value="NZ_JASJEU010000014.1"/>
</dbReference>
<feature type="domain" description="Rieske" evidence="6">
    <location>
        <begin position="392"/>
        <end position="437"/>
    </location>
</feature>
<dbReference type="Pfam" id="PF00355">
    <property type="entry name" value="Rieske"/>
    <property type="match status" value="1"/>
</dbReference>
<dbReference type="PRINTS" id="PR00162">
    <property type="entry name" value="RIESKE"/>
</dbReference>
<dbReference type="Gene3D" id="3.30.9.10">
    <property type="entry name" value="D-Amino Acid Oxidase, subunit A, domain 2"/>
    <property type="match status" value="1"/>
</dbReference>
<evidence type="ECO:0000256" key="4">
    <source>
        <dbReference type="ARBA" id="ARBA00023014"/>
    </source>
</evidence>
<dbReference type="PROSITE" id="PS51296">
    <property type="entry name" value="RIESKE"/>
    <property type="match status" value="1"/>
</dbReference>
<evidence type="ECO:0000256" key="1">
    <source>
        <dbReference type="ARBA" id="ARBA00022714"/>
    </source>
</evidence>
<accession>A0ABT7DMQ6</accession>
<dbReference type="Gene3D" id="3.50.50.60">
    <property type="entry name" value="FAD/NAD(P)-binding domain"/>
    <property type="match status" value="1"/>
</dbReference>
<evidence type="ECO:0000313" key="7">
    <source>
        <dbReference type="EMBL" id="MDJ1650811.1"/>
    </source>
</evidence>
<organism evidence="7 8">
    <name type="scientific">Gordonibacter faecis</name>
    <dbReference type="NCBI Taxonomy" id="3047475"/>
    <lineage>
        <taxon>Bacteria</taxon>
        <taxon>Bacillati</taxon>
        <taxon>Actinomycetota</taxon>
        <taxon>Coriobacteriia</taxon>
        <taxon>Eggerthellales</taxon>
        <taxon>Eggerthellaceae</taxon>
        <taxon>Gordonibacter</taxon>
    </lineage>
</organism>
<evidence type="ECO:0000256" key="3">
    <source>
        <dbReference type="ARBA" id="ARBA00023004"/>
    </source>
</evidence>
<dbReference type="Pfam" id="PF01266">
    <property type="entry name" value="DAO"/>
    <property type="match status" value="1"/>
</dbReference>
<keyword evidence="8" id="KW-1185">Reference proteome</keyword>
<gene>
    <name evidence="7" type="ORF">QNJ86_08350</name>
</gene>
<evidence type="ECO:0000259" key="6">
    <source>
        <dbReference type="PROSITE" id="PS51296"/>
    </source>
</evidence>
<dbReference type="PANTHER" id="PTHR13847">
    <property type="entry name" value="SARCOSINE DEHYDROGENASE-RELATED"/>
    <property type="match status" value="1"/>
</dbReference>